<sequence length="139" mass="15219">MKAHSCSVEIRNEWGIVAARQEGRALAKQVGFGNVDQARITTAISELARNIYLYAERGQIVLEEVERLGKHGMTKGIKIISEDKGPGIEDIKQVMEDGFTTSGGLGAGLPGVKRLMDEFYIESTKGQGTVITAIKWLRL</sequence>
<dbReference type="EMBL" id="LILD01000003">
    <property type="protein sequence ID" value="KOO37021.1"/>
    <property type="molecule type" value="Genomic_DNA"/>
</dbReference>
<evidence type="ECO:0000259" key="1">
    <source>
        <dbReference type="SMART" id="SM00387"/>
    </source>
</evidence>
<keyword evidence="2" id="KW-0418">Kinase</keyword>
<keyword evidence="2" id="KW-0723">Serine/threonine-protein kinase</keyword>
<dbReference type="Gene3D" id="3.30.565.10">
    <property type="entry name" value="Histidine kinase-like ATPase, C-terminal domain"/>
    <property type="match status" value="1"/>
</dbReference>
<accession>A0A0M0KDV7</accession>
<comment type="caution">
    <text evidence="2">The sequence shown here is derived from an EMBL/GenBank/DDBJ whole genome shotgun (WGS) entry which is preliminary data.</text>
</comment>
<organism evidence="2">
    <name type="scientific">Halalkalibacterium halodurans</name>
    <name type="common">Bacillus halodurans</name>
    <dbReference type="NCBI Taxonomy" id="86665"/>
    <lineage>
        <taxon>Bacteria</taxon>
        <taxon>Bacillati</taxon>
        <taxon>Bacillota</taxon>
        <taxon>Bacilli</taxon>
        <taxon>Bacillales</taxon>
        <taxon>Bacillaceae</taxon>
        <taxon>Halalkalibacterium (ex Joshi et al. 2022)</taxon>
    </lineage>
</organism>
<keyword evidence="2" id="KW-0808">Transferase</keyword>
<reference evidence="2" key="1">
    <citation type="submission" date="2015-08" db="EMBL/GenBank/DDBJ databases">
        <title>Complete DNA Sequence of Pseudomonas syringae pv. actinidiae, the Causal Agent of Kiwifruit Canker Disease.</title>
        <authorList>
            <person name="Rikkerink E.H.A."/>
            <person name="Fineran P.C."/>
        </authorList>
    </citation>
    <scope>NUCLEOTIDE SEQUENCE</scope>
    <source>
        <strain evidence="2">DSM 13666</strain>
    </source>
</reference>
<dbReference type="GO" id="GO:0004674">
    <property type="term" value="F:protein serine/threonine kinase activity"/>
    <property type="evidence" value="ECO:0007669"/>
    <property type="project" value="UniProtKB-KW"/>
</dbReference>
<protein>
    <submittedName>
        <fullName evidence="2">Serine/threonine protein kinase</fullName>
    </submittedName>
</protein>
<dbReference type="CDD" id="cd16934">
    <property type="entry name" value="HATPase_RsbT-like"/>
    <property type="match status" value="1"/>
</dbReference>
<dbReference type="InterPro" id="IPR036890">
    <property type="entry name" value="HATPase_C_sf"/>
</dbReference>
<feature type="domain" description="Histidine kinase/HSP90-like ATPase" evidence="1">
    <location>
        <begin position="35"/>
        <end position="139"/>
    </location>
</feature>
<dbReference type="SUPFAM" id="SSF55874">
    <property type="entry name" value="ATPase domain of HSP90 chaperone/DNA topoisomerase II/histidine kinase"/>
    <property type="match status" value="1"/>
</dbReference>
<dbReference type="SMART" id="SM00387">
    <property type="entry name" value="HATPase_c"/>
    <property type="match status" value="1"/>
</dbReference>
<evidence type="ECO:0000313" key="2">
    <source>
        <dbReference type="EMBL" id="KOO37021.1"/>
    </source>
</evidence>
<dbReference type="RefSeq" id="WP_053432224.1">
    <property type="nucleotide sequence ID" value="NZ_CP040441.1"/>
</dbReference>
<proteinExistence type="predicted"/>
<dbReference type="InterPro" id="IPR003594">
    <property type="entry name" value="HATPase_dom"/>
</dbReference>
<dbReference type="AlphaFoldDB" id="A0A0M0KDV7"/>
<dbReference type="Pfam" id="PF02518">
    <property type="entry name" value="HATPase_c"/>
    <property type="match status" value="1"/>
</dbReference>
<name>A0A0M0KDV7_ALKHA</name>
<dbReference type="PATRIC" id="fig|136160.3.peg.4308"/>
<accession>A0A4Y7WWH2</accession>
<dbReference type="GeneID" id="87596083"/>
<gene>
    <name evidence="2" type="ORF">AMD02_16745</name>
</gene>